<keyword evidence="2" id="KW-1185">Reference proteome</keyword>
<reference evidence="1 2" key="1">
    <citation type="submission" date="2023-12" db="EMBL/GenBank/DDBJ databases">
        <title>novel species in genus Nocarida.</title>
        <authorList>
            <person name="Li Z."/>
        </authorList>
    </citation>
    <scope>NUCLEOTIDE SEQUENCE [LARGE SCALE GENOMIC DNA]</scope>
    <source>
        <strain evidence="1 2">CDC186</strain>
    </source>
</reference>
<dbReference type="Proteomes" id="UP001348098">
    <property type="component" value="Unassembled WGS sequence"/>
</dbReference>
<sequence length="88" mass="10098">MNNHDKIAAARDAVTKFLTGEINPDDNPHWFDDDILLFAVDRLDQQDSEWLLAQLANRDFPRDLRAWIIPMMRKHGAEAQALLDANGQ</sequence>
<evidence type="ECO:0000313" key="2">
    <source>
        <dbReference type="Proteomes" id="UP001348098"/>
    </source>
</evidence>
<comment type="caution">
    <text evidence="1">The sequence shown here is derived from an EMBL/GenBank/DDBJ whole genome shotgun (WGS) entry which is preliminary data.</text>
</comment>
<protein>
    <recommendedName>
        <fullName evidence="3">Acyl carrier protein</fullName>
    </recommendedName>
</protein>
<accession>A0ABU6B2Y0</accession>
<dbReference type="EMBL" id="JAYKYQ010000015">
    <property type="protein sequence ID" value="MEB3514112.1"/>
    <property type="molecule type" value="Genomic_DNA"/>
</dbReference>
<evidence type="ECO:0008006" key="3">
    <source>
        <dbReference type="Google" id="ProtNLM"/>
    </source>
</evidence>
<name>A0ABU6B2Y0_9NOCA</name>
<proteinExistence type="predicted"/>
<dbReference type="RefSeq" id="WP_195078079.1">
    <property type="nucleotide sequence ID" value="NZ_JAYESH010000016.1"/>
</dbReference>
<evidence type="ECO:0000313" key="1">
    <source>
        <dbReference type="EMBL" id="MEB3514112.1"/>
    </source>
</evidence>
<gene>
    <name evidence="1" type="ORF">U3653_29160</name>
</gene>
<organism evidence="1 2">
    <name type="scientific">Nocardia implantans</name>
    <dbReference type="NCBI Taxonomy" id="3108168"/>
    <lineage>
        <taxon>Bacteria</taxon>
        <taxon>Bacillati</taxon>
        <taxon>Actinomycetota</taxon>
        <taxon>Actinomycetes</taxon>
        <taxon>Mycobacteriales</taxon>
        <taxon>Nocardiaceae</taxon>
        <taxon>Nocardia</taxon>
    </lineage>
</organism>